<dbReference type="InterPro" id="IPR042222">
    <property type="entry name" value="Dynein_2_N"/>
</dbReference>
<evidence type="ECO:0000256" key="10">
    <source>
        <dbReference type="ARBA" id="ARBA00023175"/>
    </source>
</evidence>
<evidence type="ECO:0000256" key="12">
    <source>
        <dbReference type="ARBA" id="ARBA00023273"/>
    </source>
</evidence>
<dbReference type="FunFam" id="1.20.140.100:FF:000001">
    <property type="entry name" value="dynein heavy chain 17, axonemal"/>
    <property type="match status" value="1"/>
</dbReference>
<accession>X6MX88</accession>
<evidence type="ECO:0000259" key="14">
    <source>
        <dbReference type="Pfam" id="PF12774"/>
    </source>
</evidence>
<keyword evidence="10" id="KW-0505">Motor protein</keyword>
<evidence type="ECO:0000256" key="3">
    <source>
        <dbReference type="ARBA" id="ARBA00022490"/>
    </source>
</evidence>
<dbReference type="GO" id="GO:0045505">
    <property type="term" value="F:dynein intermediate chain binding"/>
    <property type="evidence" value="ECO:0007669"/>
    <property type="project" value="InterPro"/>
</dbReference>
<dbReference type="InterPro" id="IPR013602">
    <property type="entry name" value="Dynein_heavy_linker"/>
</dbReference>
<dbReference type="SUPFAM" id="SSF52540">
    <property type="entry name" value="P-loop containing nucleoside triphosphate hydrolases"/>
    <property type="match status" value="1"/>
</dbReference>
<keyword evidence="9" id="KW-0969">Cilium</keyword>
<gene>
    <name evidence="15" type="ORF">RFI_19615</name>
</gene>
<dbReference type="Proteomes" id="UP000023152">
    <property type="component" value="Unassembled WGS sequence"/>
</dbReference>
<reference evidence="15 16" key="1">
    <citation type="journal article" date="2013" name="Curr. Biol.">
        <title>The Genome of the Foraminiferan Reticulomyxa filosa.</title>
        <authorList>
            <person name="Glockner G."/>
            <person name="Hulsmann N."/>
            <person name="Schleicher M."/>
            <person name="Noegel A.A."/>
            <person name="Eichinger L."/>
            <person name="Gallinger C."/>
            <person name="Pawlowski J."/>
            <person name="Sierra R."/>
            <person name="Euteneuer U."/>
            <person name="Pillet L."/>
            <person name="Moustafa A."/>
            <person name="Platzer M."/>
            <person name="Groth M."/>
            <person name="Szafranski K."/>
            <person name="Schliwa M."/>
        </authorList>
    </citation>
    <scope>NUCLEOTIDE SEQUENCE [LARGE SCALE GENOMIC DNA]</scope>
</reference>
<dbReference type="Pfam" id="PF08393">
    <property type="entry name" value="DHC_N2"/>
    <property type="match status" value="1"/>
</dbReference>
<dbReference type="FunFam" id="1.10.287.2620:FF:000002">
    <property type="entry name" value="Dynein heavy chain 2, axonemal"/>
    <property type="match status" value="1"/>
</dbReference>
<keyword evidence="4" id="KW-0493">Microtubule</keyword>
<dbReference type="Gene3D" id="3.20.180.20">
    <property type="entry name" value="Dynein heavy chain, N-terminal domain 2"/>
    <property type="match status" value="1"/>
</dbReference>
<dbReference type="FunFam" id="1.20.58.1120:FF:000001">
    <property type="entry name" value="dynein heavy chain 2, axonemal"/>
    <property type="match status" value="1"/>
</dbReference>
<evidence type="ECO:0000259" key="13">
    <source>
        <dbReference type="Pfam" id="PF08393"/>
    </source>
</evidence>
<evidence type="ECO:0000256" key="1">
    <source>
        <dbReference type="ARBA" id="ARBA00004430"/>
    </source>
</evidence>
<sequence>SICTSLCDKHRQIAQKELQLFAERTRNKCQEITNQLSAAQKQIKKPCENVEKLVETRAFIATVPNVVSSLQPQINDCMRRFDILEQFNFKFDRSDIRVRWTTFAWPKNINDTIQQAQTVLLEVQKDHLKELRQQQEVQPLTTTTIKRVHLISVEFVNDFNTAKIDVQDFEGLFDLQKLPMFAEKARGLQKILTELQLKTQTFNQKEVSLDVQPTDYQELTAVMKQFEPFYTLWTTAENWSKAHGRYFIQSFQETDPFQVEKEVDSLHKAFIKTLRSPSIKNNVKVSQICQGFCHQIEKFKPHMPLIVALGNDGMRDRHWETLSQKLGMELKPTPDLNLRKALNEYKLDQHIAVISKEGEKAAKEFEIEKALDKMEAQWQGVQFVVEPHKNTKTYRLSEVDVIMQQLDEHRVATQAMQFSIFKGPFETRIADWDAKLSLISEVVDEWLVVQRNWLHLQPIFESADIMKQLPVEGKKFNQVDRMWRQAMESVIYYIHFNLIFFFFLQRKNKMYTVQKQENICIRYNNGLLLKFKDATRTLEQVQKGLSDYLNTKRAAFARFYFLSDDELLQILSQAKDVTAVQPHIKKCFENIHKLEFDKNLQITAMLSASEERFPFVKLAKKKRLGEITLPSLFFSLLLSPLDTAINPCSLPVETWLGEVEKMMVRSLKTQLHKSLEEYNAMARTEWIKRSFGQCVLTSSQVAWTNEVEQALTEGGRKGVQNYLEKMKKEMSATVEMVRGKLDKLVRMNVGALVVLDVHNLNTVEMMCQKQVENVSDFMWISQLRYYYLKDENDKKKKTNNNNSNDSSDNDSKIIVKMVQADFPYGYEYQGNSPRLVITPLTERCYMTLMTALQLHLGGAPVGPAGTGKTETVKDLAKNVAKQCVVFNCSDSLGLHPFFFKKKKK</sequence>
<dbReference type="PANTHER" id="PTHR45703">
    <property type="entry name" value="DYNEIN HEAVY CHAIN"/>
    <property type="match status" value="1"/>
</dbReference>
<dbReference type="Gene3D" id="3.40.50.300">
    <property type="entry name" value="P-loop containing nucleotide triphosphate hydrolases"/>
    <property type="match status" value="1"/>
</dbReference>
<feature type="domain" description="Dynein heavy chain hydrolytic ATP-binding dynein motor region" evidence="14">
    <location>
        <begin position="824"/>
        <end position="892"/>
    </location>
</feature>
<proteinExistence type="inferred from homology"/>
<dbReference type="GO" id="GO:0051959">
    <property type="term" value="F:dynein light intermediate chain binding"/>
    <property type="evidence" value="ECO:0007669"/>
    <property type="project" value="InterPro"/>
</dbReference>
<keyword evidence="6" id="KW-0067">ATP-binding</keyword>
<keyword evidence="7" id="KW-0243">Dynein</keyword>
<name>X6MX88_RETFI</name>
<dbReference type="Pfam" id="PF12774">
    <property type="entry name" value="AAA_6"/>
    <property type="match status" value="1"/>
</dbReference>
<dbReference type="GO" id="GO:0005930">
    <property type="term" value="C:axoneme"/>
    <property type="evidence" value="ECO:0007669"/>
    <property type="project" value="UniProtKB-SubCell"/>
</dbReference>
<dbReference type="GO" id="GO:0007018">
    <property type="term" value="P:microtubule-based movement"/>
    <property type="evidence" value="ECO:0007669"/>
    <property type="project" value="InterPro"/>
</dbReference>
<dbReference type="OrthoDB" id="447173at2759"/>
<dbReference type="GO" id="GO:0005524">
    <property type="term" value="F:ATP binding"/>
    <property type="evidence" value="ECO:0007669"/>
    <property type="project" value="UniProtKB-KW"/>
</dbReference>
<evidence type="ECO:0000256" key="5">
    <source>
        <dbReference type="ARBA" id="ARBA00022741"/>
    </source>
</evidence>
<evidence type="ECO:0000313" key="16">
    <source>
        <dbReference type="Proteomes" id="UP000023152"/>
    </source>
</evidence>
<dbReference type="PANTHER" id="PTHR45703:SF28">
    <property type="entry name" value="DYNEINS HEAVY CHAIN"/>
    <property type="match status" value="1"/>
</dbReference>
<keyword evidence="11" id="KW-0206">Cytoskeleton</keyword>
<keyword evidence="12" id="KW-0966">Cell projection</keyword>
<keyword evidence="3" id="KW-0963">Cytoplasm</keyword>
<feature type="non-terminal residue" evidence="15">
    <location>
        <position position="1"/>
    </location>
</feature>
<protein>
    <recommendedName>
        <fullName evidence="17">Dynein heavy chain</fullName>
    </recommendedName>
</protein>
<dbReference type="InterPro" id="IPR042228">
    <property type="entry name" value="Dynein_linker_3"/>
</dbReference>
<evidence type="ECO:0000256" key="8">
    <source>
        <dbReference type="ARBA" id="ARBA00023054"/>
    </source>
</evidence>
<evidence type="ECO:0000256" key="7">
    <source>
        <dbReference type="ARBA" id="ARBA00023017"/>
    </source>
</evidence>
<comment type="similarity">
    <text evidence="2">Belongs to the dynein heavy chain family.</text>
</comment>
<dbReference type="EMBL" id="ASPP01016159">
    <property type="protein sequence ID" value="ETO17700.1"/>
    <property type="molecule type" value="Genomic_DNA"/>
</dbReference>
<evidence type="ECO:0000256" key="11">
    <source>
        <dbReference type="ARBA" id="ARBA00023212"/>
    </source>
</evidence>
<evidence type="ECO:0000313" key="15">
    <source>
        <dbReference type="EMBL" id="ETO17700.1"/>
    </source>
</evidence>
<dbReference type="Gene3D" id="1.20.140.100">
    <property type="entry name" value="Dynein heavy chain, N-terminal domain 2"/>
    <property type="match status" value="1"/>
</dbReference>
<dbReference type="InterPro" id="IPR026983">
    <property type="entry name" value="DHC"/>
</dbReference>
<evidence type="ECO:0000256" key="2">
    <source>
        <dbReference type="ARBA" id="ARBA00008887"/>
    </source>
</evidence>
<dbReference type="GO" id="GO:0030286">
    <property type="term" value="C:dynein complex"/>
    <property type="evidence" value="ECO:0007669"/>
    <property type="project" value="UniProtKB-KW"/>
</dbReference>
<organism evidence="15 16">
    <name type="scientific">Reticulomyxa filosa</name>
    <dbReference type="NCBI Taxonomy" id="46433"/>
    <lineage>
        <taxon>Eukaryota</taxon>
        <taxon>Sar</taxon>
        <taxon>Rhizaria</taxon>
        <taxon>Retaria</taxon>
        <taxon>Foraminifera</taxon>
        <taxon>Monothalamids</taxon>
        <taxon>Reticulomyxidae</taxon>
        <taxon>Reticulomyxa</taxon>
    </lineage>
</organism>
<keyword evidence="8" id="KW-0175">Coiled coil</keyword>
<comment type="subcellular location">
    <subcellularLocation>
        <location evidence="1">Cytoplasm</location>
        <location evidence="1">Cytoskeleton</location>
        <location evidence="1">Cilium axoneme</location>
    </subcellularLocation>
</comment>
<evidence type="ECO:0008006" key="17">
    <source>
        <dbReference type="Google" id="ProtNLM"/>
    </source>
</evidence>
<feature type="domain" description="Dynein heavy chain linker" evidence="13">
    <location>
        <begin position="220"/>
        <end position="673"/>
    </location>
</feature>
<dbReference type="InterPro" id="IPR027417">
    <property type="entry name" value="P-loop_NTPase"/>
</dbReference>
<dbReference type="Gene3D" id="1.20.58.1120">
    <property type="match status" value="1"/>
</dbReference>
<dbReference type="AlphaFoldDB" id="X6MX88"/>
<keyword evidence="16" id="KW-1185">Reference proteome</keyword>
<dbReference type="InterPro" id="IPR035699">
    <property type="entry name" value="AAA_6"/>
</dbReference>
<evidence type="ECO:0000256" key="9">
    <source>
        <dbReference type="ARBA" id="ARBA00023069"/>
    </source>
</evidence>
<evidence type="ECO:0000256" key="4">
    <source>
        <dbReference type="ARBA" id="ARBA00022701"/>
    </source>
</evidence>
<dbReference type="GO" id="GO:0005874">
    <property type="term" value="C:microtubule"/>
    <property type="evidence" value="ECO:0007669"/>
    <property type="project" value="UniProtKB-KW"/>
</dbReference>
<keyword evidence="5" id="KW-0547">Nucleotide-binding</keyword>
<dbReference type="Gene3D" id="1.10.287.2620">
    <property type="match status" value="1"/>
</dbReference>
<evidence type="ECO:0000256" key="6">
    <source>
        <dbReference type="ARBA" id="ARBA00022840"/>
    </source>
</evidence>
<comment type="caution">
    <text evidence="15">The sequence shown here is derived from an EMBL/GenBank/DDBJ whole genome shotgun (WGS) entry which is preliminary data.</text>
</comment>